<comment type="similarity">
    <text evidence="1">Belongs to the WD repeat EMAP family.</text>
</comment>
<dbReference type="InterPro" id="IPR055439">
    <property type="entry name" value="Beta-prop_EML_1st"/>
</dbReference>
<keyword evidence="3" id="KW-0677">Repeat</keyword>
<dbReference type="InterPro" id="IPR036322">
    <property type="entry name" value="WD40_repeat_dom_sf"/>
</dbReference>
<feature type="domain" description="EML-like first beta-propeller" evidence="6">
    <location>
        <begin position="167"/>
        <end position="421"/>
    </location>
</feature>
<dbReference type="PROSITE" id="PS50082">
    <property type="entry name" value="WD_REPEATS_2"/>
    <property type="match status" value="1"/>
</dbReference>
<dbReference type="InterPro" id="IPR050630">
    <property type="entry name" value="WD_repeat_EMAP"/>
</dbReference>
<dbReference type="InterPro" id="IPR001680">
    <property type="entry name" value="WD40_rpt"/>
</dbReference>
<dbReference type="AlphaFoldDB" id="A0AAD1TZZ9"/>
<evidence type="ECO:0000313" key="8">
    <source>
        <dbReference type="EMBL" id="CAI2358805.1"/>
    </source>
</evidence>
<feature type="region of interest" description="Disordered" evidence="5">
    <location>
        <begin position="471"/>
        <end position="491"/>
    </location>
</feature>
<dbReference type="SUPFAM" id="SSF50998">
    <property type="entry name" value="Quinoprotein alcohol dehydrogenase-like"/>
    <property type="match status" value="1"/>
</dbReference>
<evidence type="ECO:0000256" key="4">
    <source>
        <dbReference type="PROSITE-ProRule" id="PRU00221"/>
    </source>
</evidence>
<feature type="domain" description="EML-like second beta-propeller" evidence="7">
    <location>
        <begin position="441"/>
        <end position="726"/>
    </location>
</feature>
<dbReference type="InterPro" id="IPR011047">
    <property type="entry name" value="Quinoprotein_ADH-like_sf"/>
</dbReference>
<proteinExistence type="inferred from homology"/>
<evidence type="ECO:0000256" key="2">
    <source>
        <dbReference type="ARBA" id="ARBA00022574"/>
    </source>
</evidence>
<reference evidence="8" key="1">
    <citation type="submission" date="2023-07" db="EMBL/GenBank/DDBJ databases">
        <authorList>
            <consortium name="AG Swart"/>
            <person name="Singh M."/>
            <person name="Singh A."/>
            <person name="Seah K."/>
            <person name="Emmerich C."/>
        </authorList>
    </citation>
    <scope>NUCLEOTIDE SEQUENCE</scope>
    <source>
        <strain evidence="8">DP1</strain>
    </source>
</reference>
<accession>A0AAD1TZZ9</accession>
<dbReference type="PANTHER" id="PTHR13720:SF33">
    <property type="entry name" value="HELP DOMAIN-CONTAINING PROTEIN"/>
    <property type="match status" value="1"/>
</dbReference>
<gene>
    <name evidence="8" type="ORF">ECRASSUSDP1_LOCUS88</name>
</gene>
<dbReference type="PANTHER" id="PTHR13720">
    <property type="entry name" value="WD-40 REPEAT PROTEIN"/>
    <property type="match status" value="1"/>
</dbReference>
<dbReference type="SMART" id="SM00320">
    <property type="entry name" value="WD40"/>
    <property type="match status" value="10"/>
</dbReference>
<keyword evidence="2 4" id="KW-0853">WD repeat</keyword>
<dbReference type="Proteomes" id="UP001295684">
    <property type="component" value="Unassembled WGS sequence"/>
</dbReference>
<dbReference type="Pfam" id="PF03451">
    <property type="entry name" value="HELP"/>
    <property type="match status" value="1"/>
</dbReference>
<dbReference type="InterPro" id="IPR005108">
    <property type="entry name" value="HELP"/>
</dbReference>
<keyword evidence="9" id="KW-1185">Reference proteome</keyword>
<dbReference type="Gene3D" id="2.130.10.10">
    <property type="entry name" value="YVTN repeat-like/Quinoprotein amine dehydrogenase"/>
    <property type="match status" value="2"/>
</dbReference>
<organism evidence="8 9">
    <name type="scientific">Euplotes crassus</name>
    <dbReference type="NCBI Taxonomy" id="5936"/>
    <lineage>
        <taxon>Eukaryota</taxon>
        <taxon>Sar</taxon>
        <taxon>Alveolata</taxon>
        <taxon>Ciliophora</taxon>
        <taxon>Intramacronucleata</taxon>
        <taxon>Spirotrichea</taxon>
        <taxon>Hypotrichia</taxon>
        <taxon>Euplotida</taxon>
        <taxon>Euplotidae</taxon>
        <taxon>Moneuplotes</taxon>
    </lineage>
</organism>
<sequence>MGCGSSKNSGDPEAEKIDWNNDASIDDEFKEEEEKVKTKRKVFDKTTKTTVEVDAPKHEREFDFFEGADAGAGEQFMAVRPYEGAIQEPEEHNEEKEDAPELGYELEYVYGYRAEDSRMNCFYNEDGNVVYFTAALGVILNKSDNTQKFFGGGQVDNTSKKVARDDLGHTNDITALDISEYGKFCATGQCGSVPVAFVWDAVTGEKKSKFKLKKGMREVTAIGICPNNKMVAMTDNSNDHNLWVFDVDTQKKIECKKTGGQRIYHIAWSPEKGENVIATAGSKHIAFWDMNNTFKERSGIYGKKGKPTSHCAVAWDDQGNCYTGGANSHIYHWAKNIKADGEPTDRLYLQSHYDVHGRGFVCAIKCQEGKVISGAKDGKVVVSNPKTKEAERTIDVGSLVRSVDMKGDSILAGLRNGTIVEITANDQITDLMRSHSDGEAWGLDINSNGTIVSSGDDNKIYTWSIKDRKNTGSGEICDEDSEPKKGGASSLTTYAPSKCARAISINEKGNGHVAIGHNDGRVTIRGGVDDLNKIVHTLKDAEEWIEVIEYSPCGGKMAVGSHDDDIYVYDTNDYKLIGKGTAHNSFIVSIDWSEDSSYIRSVCGAHELLFFTVQDNIEHDNSGASNTKGLKWNTSHAKFGWSVTGIFPKGTDGTHINDVDFSNDGELIVTGDDYGLVNVWRNPARKGAKPISLRGHSEHVIRTRFAEDDSYIFSIGGYDKTIMQWKRK</sequence>
<dbReference type="SUPFAM" id="SSF50978">
    <property type="entry name" value="WD40 repeat-like"/>
    <property type="match status" value="1"/>
</dbReference>
<evidence type="ECO:0000256" key="3">
    <source>
        <dbReference type="ARBA" id="ARBA00022737"/>
    </source>
</evidence>
<comment type="caution">
    <text evidence="8">The sequence shown here is derived from an EMBL/GenBank/DDBJ whole genome shotgun (WGS) entry which is preliminary data.</text>
</comment>
<feature type="region of interest" description="Disordered" evidence="5">
    <location>
        <begin position="1"/>
        <end position="26"/>
    </location>
</feature>
<dbReference type="GO" id="GO:0008017">
    <property type="term" value="F:microtubule binding"/>
    <property type="evidence" value="ECO:0007669"/>
    <property type="project" value="TreeGrafter"/>
</dbReference>
<dbReference type="Pfam" id="PF23409">
    <property type="entry name" value="Beta-prop_EML"/>
    <property type="match status" value="1"/>
</dbReference>
<dbReference type="EMBL" id="CAMPGE010000084">
    <property type="protein sequence ID" value="CAI2358805.1"/>
    <property type="molecule type" value="Genomic_DNA"/>
</dbReference>
<dbReference type="InterPro" id="IPR055442">
    <property type="entry name" value="Beta-prop_EML-like_2nd"/>
</dbReference>
<name>A0AAD1TZZ9_EUPCR</name>
<evidence type="ECO:0000256" key="5">
    <source>
        <dbReference type="SAM" id="MobiDB-lite"/>
    </source>
</evidence>
<evidence type="ECO:0000256" key="1">
    <source>
        <dbReference type="ARBA" id="ARBA00006489"/>
    </source>
</evidence>
<feature type="repeat" description="WD" evidence="4">
    <location>
        <begin position="693"/>
        <end position="728"/>
    </location>
</feature>
<dbReference type="PROSITE" id="PS50294">
    <property type="entry name" value="WD_REPEATS_REGION"/>
    <property type="match status" value="1"/>
</dbReference>
<dbReference type="InterPro" id="IPR015943">
    <property type="entry name" value="WD40/YVTN_repeat-like_dom_sf"/>
</dbReference>
<evidence type="ECO:0008006" key="10">
    <source>
        <dbReference type="Google" id="ProtNLM"/>
    </source>
</evidence>
<protein>
    <recommendedName>
        <fullName evidence="10">HELP domain-containing protein</fullName>
    </recommendedName>
</protein>
<evidence type="ECO:0000259" key="7">
    <source>
        <dbReference type="Pfam" id="PF23414"/>
    </source>
</evidence>
<dbReference type="Pfam" id="PF23414">
    <property type="entry name" value="Beta-prop_EML_2"/>
    <property type="match status" value="1"/>
</dbReference>
<evidence type="ECO:0000259" key="6">
    <source>
        <dbReference type="Pfam" id="PF23409"/>
    </source>
</evidence>
<evidence type="ECO:0000313" key="9">
    <source>
        <dbReference type="Proteomes" id="UP001295684"/>
    </source>
</evidence>